<dbReference type="GO" id="GO:0019752">
    <property type="term" value="P:carboxylic acid metabolic process"/>
    <property type="evidence" value="ECO:0007669"/>
    <property type="project" value="UniProtKB-ARBA"/>
</dbReference>
<dbReference type="GO" id="GO:0030976">
    <property type="term" value="F:thiamine pyrophosphate binding"/>
    <property type="evidence" value="ECO:0007669"/>
    <property type="project" value="InterPro"/>
</dbReference>
<dbReference type="InterPro" id="IPR011766">
    <property type="entry name" value="TPP_enzyme_TPP-bd"/>
</dbReference>
<dbReference type="Gene3D" id="3.40.50.1220">
    <property type="entry name" value="TPP-binding domain"/>
    <property type="match status" value="1"/>
</dbReference>
<keyword evidence="2 3" id="KW-0786">Thiamine pyrophosphate</keyword>
<dbReference type="InterPro" id="IPR029035">
    <property type="entry name" value="DHS-like_NAD/FAD-binding_dom"/>
</dbReference>
<evidence type="ECO:0000259" key="6">
    <source>
        <dbReference type="Pfam" id="PF02776"/>
    </source>
</evidence>
<dbReference type="SUPFAM" id="SSF52518">
    <property type="entry name" value="Thiamin diphosphate-binding fold (THDP-binding)"/>
    <property type="match status" value="2"/>
</dbReference>
<dbReference type="Pfam" id="PF02776">
    <property type="entry name" value="TPP_enzyme_N"/>
    <property type="match status" value="1"/>
</dbReference>
<dbReference type="SUPFAM" id="SSF52467">
    <property type="entry name" value="DHS-like NAD/FAD-binding domain"/>
    <property type="match status" value="1"/>
</dbReference>
<dbReference type="Pfam" id="PF00205">
    <property type="entry name" value="TPP_enzyme_M"/>
    <property type="match status" value="1"/>
</dbReference>
<dbReference type="EC" id="4.1.1.7" evidence="7"/>
<dbReference type="CDD" id="cd07035">
    <property type="entry name" value="TPP_PYR_POX_like"/>
    <property type="match status" value="1"/>
</dbReference>
<protein>
    <submittedName>
        <fullName evidence="7">Decarboxylase, Thiamine pyrophosphate-requiring</fullName>
        <ecNumber evidence="7">4.1.1.7</ecNumber>
    </submittedName>
</protein>
<keyword evidence="7" id="KW-0456">Lyase</keyword>
<comment type="similarity">
    <text evidence="1 3">Belongs to the TPP enzyme family.</text>
</comment>
<reference evidence="8" key="1">
    <citation type="submission" date="2017-10" db="EMBL/GenBank/DDBJ databases">
        <authorList>
            <person name="Regsiter A."/>
            <person name="William W."/>
        </authorList>
    </citation>
    <scope>NUCLEOTIDE SEQUENCE [LARGE SCALE GENOMIC DNA]</scope>
</reference>
<organism evidence="7 8">
    <name type="scientific">Methylorubrum extorquens</name>
    <name type="common">Methylobacterium dichloromethanicum</name>
    <name type="synonym">Methylobacterium extorquens</name>
    <dbReference type="NCBI Taxonomy" id="408"/>
    <lineage>
        <taxon>Bacteria</taxon>
        <taxon>Pseudomonadati</taxon>
        <taxon>Pseudomonadota</taxon>
        <taxon>Alphaproteobacteria</taxon>
        <taxon>Hyphomicrobiales</taxon>
        <taxon>Methylobacteriaceae</taxon>
        <taxon>Methylorubrum</taxon>
    </lineage>
</organism>
<sequence>MDVARDAVDVRETLNALRRAGHRSGTGARCDRRSKVRKEQAMTVTTLDSLSERRGADVLLEVLRSEGVRYIFGNPGTTELPLIDALTDAPDIAYVLALQEASAVAMADGYAQGARRPGFLNLHTAGGLGHGMGNLLNAQISGTPLVVTAGQQDSRHVITDPLLFGDLTTIAAPTVKWAREVTHADQLPVLLRRAFHDSAAAPSGPVFLSLPMDVMEAMTAAPLGEISTIDHHAVAGSLDRLADHLAGIAPGRLALIAGDEVDASDASTQAVRLADLLAAPVYGSSWPAHIPFPTAHPLWMGNLPTKASGIAEILGRYDAVFALGGKSLITVLYTEGSAVPPGTQVFQLSADARDLGRTYATQLSTVGNVRASLDVLLPLLEARLAPHAETYARLRREAVAAYDARRAALEAKADAAFADPVIHPLVAAREIGRAVGSDIAIIDEAPATLGHLRTILHSTWTRQYSSIRGGVLGWGMPASVGFSLGLDRAPVVCIVGDGAAMYSPQALWTAAHEGLPVTFVVINNAEYNILKQFMKSQTHYASVRANRFIAMDLTEPRIDFLALAASMGVPSRRVERAADIAGAVEAVIRSGAPNLVEVVVSAA</sequence>
<dbReference type="InterPro" id="IPR045229">
    <property type="entry name" value="TPP_enz"/>
</dbReference>
<dbReference type="InterPro" id="IPR012001">
    <property type="entry name" value="Thiamin_PyroP_enz_TPP-bd_dom"/>
</dbReference>
<feature type="domain" description="Thiamine pyrophosphate enzyme TPP-binding" evidence="5">
    <location>
        <begin position="468"/>
        <end position="598"/>
    </location>
</feature>
<dbReference type="EMBL" id="LT962688">
    <property type="protein sequence ID" value="SOR29966.1"/>
    <property type="molecule type" value="Genomic_DNA"/>
</dbReference>
<proteinExistence type="inferred from homology"/>
<name>A0A2N9ARM2_METEX</name>
<evidence type="ECO:0000256" key="1">
    <source>
        <dbReference type="ARBA" id="ARBA00007812"/>
    </source>
</evidence>
<evidence type="ECO:0000313" key="7">
    <source>
        <dbReference type="EMBL" id="SOR29966.1"/>
    </source>
</evidence>
<evidence type="ECO:0000259" key="4">
    <source>
        <dbReference type="Pfam" id="PF00205"/>
    </source>
</evidence>
<dbReference type="AlphaFoldDB" id="A0A2N9ARM2"/>
<dbReference type="Pfam" id="PF02775">
    <property type="entry name" value="TPP_enzyme_C"/>
    <property type="match status" value="1"/>
</dbReference>
<gene>
    <name evidence="7" type="ORF">TK0001_3364</name>
</gene>
<dbReference type="Proteomes" id="UP000233769">
    <property type="component" value="Chromosome tk0001"/>
</dbReference>
<dbReference type="GO" id="GO:0000287">
    <property type="term" value="F:magnesium ion binding"/>
    <property type="evidence" value="ECO:0007669"/>
    <property type="project" value="InterPro"/>
</dbReference>
<dbReference type="GO" id="GO:0050660">
    <property type="term" value="F:flavin adenine dinucleotide binding"/>
    <property type="evidence" value="ECO:0007669"/>
    <property type="project" value="TreeGrafter"/>
</dbReference>
<dbReference type="PANTHER" id="PTHR18968:SF133">
    <property type="entry name" value="BENZOYLFORMATE DECARBOXYLASE"/>
    <property type="match status" value="1"/>
</dbReference>
<evidence type="ECO:0000259" key="5">
    <source>
        <dbReference type="Pfam" id="PF02775"/>
    </source>
</evidence>
<dbReference type="Gene3D" id="3.40.50.970">
    <property type="match status" value="2"/>
</dbReference>
<evidence type="ECO:0000256" key="2">
    <source>
        <dbReference type="ARBA" id="ARBA00023052"/>
    </source>
</evidence>
<accession>A0A2N9ARM2</accession>
<feature type="domain" description="Thiamine pyrophosphate enzyme central" evidence="4">
    <location>
        <begin position="252"/>
        <end position="375"/>
    </location>
</feature>
<evidence type="ECO:0000313" key="8">
    <source>
        <dbReference type="Proteomes" id="UP000233769"/>
    </source>
</evidence>
<feature type="domain" description="Thiamine pyrophosphate enzyme N-terminal TPP-binding" evidence="6">
    <location>
        <begin position="54"/>
        <end position="157"/>
    </location>
</feature>
<dbReference type="GO" id="GO:0050695">
    <property type="term" value="F:benzoylformate decarboxylase activity"/>
    <property type="evidence" value="ECO:0007669"/>
    <property type="project" value="UniProtKB-EC"/>
</dbReference>
<dbReference type="InterPro" id="IPR012000">
    <property type="entry name" value="Thiamin_PyroP_enz_cen_dom"/>
</dbReference>
<dbReference type="InterPro" id="IPR029061">
    <property type="entry name" value="THDP-binding"/>
</dbReference>
<dbReference type="GO" id="GO:0003984">
    <property type="term" value="F:acetolactate synthase activity"/>
    <property type="evidence" value="ECO:0007669"/>
    <property type="project" value="TreeGrafter"/>
</dbReference>
<dbReference type="CDD" id="cd02002">
    <property type="entry name" value="TPP_BFDC"/>
    <property type="match status" value="1"/>
</dbReference>
<evidence type="ECO:0000256" key="3">
    <source>
        <dbReference type="RuleBase" id="RU362132"/>
    </source>
</evidence>
<dbReference type="PANTHER" id="PTHR18968">
    <property type="entry name" value="THIAMINE PYROPHOSPHATE ENZYMES"/>
    <property type="match status" value="1"/>
</dbReference>